<dbReference type="Pfam" id="PF03437">
    <property type="entry name" value="BtpA"/>
    <property type="match status" value="1"/>
</dbReference>
<comment type="similarity">
    <text evidence="1">Belongs to the BtpA family.</text>
</comment>
<dbReference type="AlphaFoldDB" id="A0A9D4R1I4"/>
<dbReference type="SUPFAM" id="SSF51366">
    <property type="entry name" value="Ribulose-phoshate binding barrel"/>
    <property type="match status" value="1"/>
</dbReference>
<evidence type="ECO:0000313" key="3">
    <source>
        <dbReference type="Proteomes" id="UP000828390"/>
    </source>
</evidence>
<reference evidence="2" key="2">
    <citation type="submission" date="2020-11" db="EMBL/GenBank/DDBJ databases">
        <authorList>
            <person name="McCartney M.A."/>
            <person name="Auch B."/>
            <person name="Kono T."/>
            <person name="Mallez S."/>
            <person name="Becker A."/>
            <person name="Gohl D.M."/>
            <person name="Silverstein K.A.T."/>
            <person name="Koren S."/>
            <person name="Bechman K.B."/>
            <person name="Herman A."/>
            <person name="Abrahante J.E."/>
            <person name="Garbe J."/>
        </authorList>
    </citation>
    <scope>NUCLEOTIDE SEQUENCE</scope>
    <source>
        <strain evidence="2">Duluth1</strain>
        <tissue evidence="2">Whole animal</tissue>
    </source>
</reference>
<organism evidence="2 3">
    <name type="scientific">Dreissena polymorpha</name>
    <name type="common">Zebra mussel</name>
    <name type="synonym">Mytilus polymorpha</name>
    <dbReference type="NCBI Taxonomy" id="45954"/>
    <lineage>
        <taxon>Eukaryota</taxon>
        <taxon>Metazoa</taxon>
        <taxon>Spiralia</taxon>
        <taxon>Lophotrochozoa</taxon>
        <taxon>Mollusca</taxon>
        <taxon>Bivalvia</taxon>
        <taxon>Autobranchia</taxon>
        <taxon>Heteroconchia</taxon>
        <taxon>Euheterodonta</taxon>
        <taxon>Imparidentia</taxon>
        <taxon>Neoheterodontei</taxon>
        <taxon>Myida</taxon>
        <taxon>Dreissenoidea</taxon>
        <taxon>Dreissenidae</taxon>
        <taxon>Dreissena</taxon>
    </lineage>
</organism>
<gene>
    <name evidence="2" type="ORF">DPMN_092274</name>
</gene>
<name>A0A9D4R1I4_DREPO</name>
<comment type="caution">
    <text evidence="2">The sequence shown here is derived from an EMBL/GenBank/DDBJ whole genome shotgun (WGS) entry which is preliminary data.</text>
</comment>
<dbReference type="Proteomes" id="UP000828390">
    <property type="component" value="Unassembled WGS sequence"/>
</dbReference>
<dbReference type="InterPro" id="IPR005137">
    <property type="entry name" value="BtpA"/>
</dbReference>
<dbReference type="EMBL" id="JAIWYP010000003">
    <property type="protein sequence ID" value="KAH3849870.1"/>
    <property type="molecule type" value="Genomic_DNA"/>
</dbReference>
<evidence type="ECO:0000256" key="1">
    <source>
        <dbReference type="ARBA" id="ARBA00006007"/>
    </source>
</evidence>
<dbReference type="PANTHER" id="PTHR21381:SF3">
    <property type="entry name" value="SGC REGION PROTEIN SGCQ-RELATED"/>
    <property type="match status" value="1"/>
</dbReference>
<keyword evidence="3" id="KW-1185">Reference proteome</keyword>
<dbReference type="PANTHER" id="PTHR21381">
    <property type="entry name" value="ZGC:162297"/>
    <property type="match status" value="1"/>
</dbReference>
<sequence length="270" mass="29047">MAAVKVGHASIFRKLRANIIGMIHLPASPGTPGFSGSVNDILLKAAREAAIYKHAGVDSVLIENMHDIPYLHSSAVGPEVVSVMTAAASVVRSVFSHAPVGVQILAGANQQALAVALAAGLDFIRAEGFVYSHVADEGIMDACAGPLLRYRRHIGAQNIAVFTDIKKKHSAHSITSDVSIAETARAAEFFRSDGVIVTGKQHGTACRRRRTYGCVECGKNPGFRGIGRDTRELPSVQSRDRPNYWLPISKRTTIGHGTLTKAFLRTLWTR</sequence>
<proteinExistence type="inferred from homology"/>
<evidence type="ECO:0000313" key="2">
    <source>
        <dbReference type="EMBL" id="KAH3849870.1"/>
    </source>
</evidence>
<reference evidence="2" key="1">
    <citation type="journal article" date="2019" name="bioRxiv">
        <title>The Genome of the Zebra Mussel, Dreissena polymorpha: A Resource for Invasive Species Research.</title>
        <authorList>
            <person name="McCartney M.A."/>
            <person name="Auch B."/>
            <person name="Kono T."/>
            <person name="Mallez S."/>
            <person name="Zhang Y."/>
            <person name="Obille A."/>
            <person name="Becker A."/>
            <person name="Abrahante J.E."/>
            <person name="Garbe J."/>
            <person name="Badalamenti J.P."/>
            <person name="Herman A."/>
            <person name="Mangelson H."/>
            <person name="Liachko I."/>
            <person name="Sullivan S."/>
            <person name="Sone E.D."/>
            <person name="Koren S."/>
            <person name="Silverstein K.A.T."/>
            <person name="Beckman K.B."/>
            <person name="Gohl D.M."/>
        </authorList>
    </citation>
    <scope>NUCLEOTIDE SEQUENCE</scope>
    <source>
        <strain evidence="2">Duluth1</strain>
        <tissue evidence="2">Whole animal</tissue>
    </source>
</reference>
<dbReference type="InterPro" id="IPR011060">
    <property type="entry name" value="RibuloseP-bd_barrel"/>
</dbReference>
<protein>
    <submittedName>
        <fullName evidence="2">Uncharacterized protein</fullName>
    </submittedName>
</protein>
<accession>A0A9D4R1I4</accession>